<feature type="non-terminal residue" evidence="7">
    <location>
        <position position="1"/>
    </location>
</feature>
<feature type="compositionally biased region" description="Low complexity" evidence="5">
    <location>
        <begin position="864"/>
        <end position="878"/>
    </location>
</feature>
<name>A0AA39IXY7_ARMTA</name>
<comment type="caution">
    <text evidence="7">The sequence shown here is derived from an EMBL/GenBank/DDBJ whole genome shotgun (WGS) entry which is preliminary data.</text>
</comment>
<evidence type="ECO:0000313" key="8">
    <source>
        <dbReference type="Proteomes" id="UP001175211"/>
    </source>
</evidence>
<dbReference type="InterPro" id="IPR017907">
    <property type="entry name" value="Znf_RING_CS"/>
</dbReference>
<feature type="region of interest" description="Disordered" evidence="5">
    <location>
        <begin position="637"/>
        <end position="665"/>
    </location>
</feature>
<dbReference type="RefSeq" id="XP_060321327.1">
    <property type="nucleotide sequence ID" value="XM_060475050.1"/>
</dbReference>
<dbReference type="CDD" id="cd16449">
    <property type="entry name" value="RING-HC"/>
    <property type="match status" value="1"/>
</dbReference>
<dbReference type="InterPro" id="IPR012677">
    <property type="entry name" value="Nucleotide-bd_a/b_plait_sf"/>
</dbReference>
<feature type="region of interest" description="Disordered" evidence="5">
    <location>
        <begin position="468"/>
        <end position="503"/>
    </location>
</feature>
<evidence type="ECO:0000256" key="3">
    <source>
        <dbReference type="ARBA" id="ARBA00022833"/>
    </source>
</evidence>
<feature type="region of interest" description="Disordered" evidence="5">
    <location>
        <begin position="839"/>
        <end position="891"/>
    </location>
</feature>
<feature type="compositionally biased region" description="Low complexity" evidence="5">
    <location>
        <begin position="18"/>
        <end position="30"/>
    </location>
</feature>
<dbReference type="InterPro" id="IPR001841">
    <property type="entry name" value="Znf_RING"/>
</dbReference>
<dbReference type="GeneID" id="85358598"/>
<feature type="region of interest" description="Disordered" evidence="5">
    <location>
        <begin position="1"/>
        <end position="33"/>
    </location>
</feature>
<dbReference type="SUPFAM" id="SSF57850">
    <property type="entry name" value="RING/U-box"/>
    <property type="match status" value="1"/>
</dbReference>
<evidence type="ECO:0000256" key="2">
    <source>
        <dbReference type="ARBA" id="ARBA00022771"/>
    </source>
</evidence>
<organism evidence="7 8">
    <name type="scientific">Armillaria tabescens</name>
    <name type="common">Ringless honey mushroom</name>
    <name type="synonym">Agaricus tabescens</name>
    <dbReference type="NCBI Taxonomy" id="1929756"/>
    <lineage>
        <taxon>Eukaryota</taxon>
        <taxon>Fungi</taxon>
        <taxon>Dikarya</taxon>
        <taxon>Basidiomycota</taxon>
        <taxon>Agaricomycotina</taxon>
        <taxon>Agaricomycetes</taxon>
        <taxon>Agaricomycetidae</taxon>
        <taxon>Agaricales</taxon>
        <taxon>Marasmiineae</taxon>
        <taxon>Physalacriaceae</taxon>
        <taxon>Desarmillaria</taxon>
    </lineage>
</organism>
<dbReference type="Gene3D" id="3.30.70.330">
    <property type="match status" value="1"/>
</dbReference>
<evidence type="ECO:0000256" key="4">
    <source>
        <dbReference type="PROSITE-ProRule" id="PRU00175"/>
    </source>
</evidence>
<reference evidence="7" key="1">
    <citation type="submission" date="2023-06" db="EMBL/GenBank/DDBJ databases">
        <authorList>
            <consortium name="Lawrence Berkeley National Laboratory"/>
            <person name="Ahrendt S."/>
            <person name="Sahu N."/>
            <person name="Indic B."/>
            <person name="Wong-Bajracharya J."/>
            <person name="Merenyi Z."/>
            <person name="Ke H.-M."/>
            <person name="Monk M."/>
            <person name="Kocsube S."/>
            <person name="Drula E."/>
            <person name="Lipzen A."/>
            <person name="Balint B."/>
            <person name="Henrissat B."/>
            <person name="Andreopoulos B."/>
            <person name="Martin F.M."/>
            <person name="Harder C.B."/>
            <person name="Rigling D."/>
            <person name="Ford K.L."/>
            <person name="Foster G.D."/>
            <person name="Pangilinan J."/>
            <person name="Papanicolaou A."/>
            <person name="Barry K."/>
            <person name="LaButti K."/>
            <person name="Viragh M."/>
            <person name="Koriabine M."/>
            <person name="Yan M."/>
            <person name="Riley R."/>
            <person name="Champramary S."/>
            <person name="Plett K.L."/>
            <person name="Tsai I.J."/>
            <person name="Slot J."/>
            <person name="Sipos G."/>
            <person name="Plett J."/>
            <person name="Nagy L.G."/>
            <person name="Grigoriev I.V."/>
        </authorList>
    </citation>
    <scope>NUCLEOTIDE SEQUENCE</scope>
    <source>
        <strain evidence="7">CCBAS 213</strain>
    </source>
</reference>
<feature type="compositionally biased region" description="Basic and acidic residues" evidence="5">
    <location>
        <begin position="473"/>
        <end position="503"/>
    </location>
</feature>
<evidence type="ECO:0000259" key="6">
    <source>
        <dbReference type="PROSITE" id="PS50089"/>
    </source>
</evidence>
<keyword evidence="2 4" id="KW-0863">Zinc-finger</keyword>
<keyword evidence="8" id="KW-1185">Reference proteome</keyword>
<feature type="domain" description="RING-type" evidence="6">
    <location>
        <begin position="414"/>
        <end position="458"/>
    </location>
</feature>
<evidence type="ECO:0000256" key="5">
    <source>
        <dbReference type="SAM" id="MobiDB-lite"/>
    </source>
</evidence>
<dbReference type="EMBL" id="JAUEPS010000356">
    <property type="protein sequence ID" value="KAK0431879.1"/>
    <property type="molecule type" value="Genomic_DNA"/>
</dbReference>
<dbReference type="SMART" id="SM00184">
    <property type="entry name" value="RING"/>
    <property type="match status" value="1"/>
</dbReference>
<dbReference type="PROSITE" id="PS50089">
    <property type="entry name" value="ZF_RING_2"/>
    <property type="match status" value="1"/>
</dbReference>
<proteinExistence type="predicted"/>
<evidence type="ECO:0000256" key="1">
    <source>
        <dbReference type="ARBA" id="ARBA00022723"/>
    </source>
</evidence>
<dbReference type="AlphaFoldDB" id="A0AA39IXY7"/>
<keyword evidence="1" id="KW-0479">Metal-binding</keyword>
<dbReference type="GO" id="GO:0008270">
    <property type="term" value="F:zinc ion binding"/>
    <property type="evidence" value="ECO:0007669"/>
    <property type="project" value="UniProtKB-KW"/>
</dbReference>
<evidence type="ECO:0000313" key="7">
    <source>
        <dbReference type="EMBL" id="KAK0431879.1"/>
    </source>
</evidence>
<dbReference type="PROSITE" id="PS00518">
    <property type="entry name" value="ZF_RING_1"/>
    <property type="match status" value="1"/>
</dbReference>
<gene>
    <name evidence="7" type="ORF">EV420DRAFT_1608183</name>
</gene>
<protein>
    <recommendedName>
        <fullName evidence="6">RING-type domain-containing protein</fullName>
    </recommendedName>
</protein>
<feature type="region of interest" description="Disordered" evidence="5">
    <location>
        <begin position="542"/>
        <end position="571"/>
    </location>
</feature>
<keyword evidence="3" id="KW-0862">Zinc</keyword>
<accession>A0AA39IXY7</accession>
<dbReference type="InterPro" id="IPR013083">
    <property type="entry name" value="Znf_RING/FYVE/PHD"/>
</dbReference>
<feature type="compositionally biased region" description="Low complexity" evidence="5">
    <location>
        <begin position="637"/>
        <end position="649"/>
    </location>
</feature>
<dbReference type="Gene3D" id="3.30.40.10">
    <property type="entry name" value="Zinc/RING finger domain, C3HC4 (zinc finger)"/>
    <property type="match status" value="1"/>
</dbReference>
<sequence length="929" mass="101299">MTPSTPQRANRPAHFHSHSLSYSHLRSPSSPATPYTPLSLRSFASSNPSPALTTPASVRNFPAGLKHLPFSSPQVAKSYSSSPNVSRDQSLADLARNWRSCASKNGIKVSTCDASQFIDDDVTDMSFCDAQDSGFVTAEEALLPPPFLSNQRRRALSTSQAPASPAMNRGQRMIPTSPLIHKNNPSLKSTVMATPPPNRNLARQLKLRGSLTDPAHTRRREAFGVVSNTPQKMASSTNLDLSLDLFDIDENDVEHDYDYDYQLEIETSRIHEHFLPRHDDIQQQYQQDYATYLPPNNAPPPAPMMPVYGQPNFSDPFNAAGGVGTGTGLNNSIAQSVEQHFQQYRNQYPYARRLPPYQEHSLPTIGVSRTIANPEPGHVSMPLPVAQSSSSIQGSYQMPVKTPVPEPQSNPVSCSVCSRHNPPRLAILVPCNHPLCSACLTSALNIVGEKDMECAVCKNGVEDFKLISGSGPAEKKSKVDRRSFSSVESNHDQRSGSDDEFVGRGKSFMDPLFSSPGSAVSASFTGGLESAFEFGGQAFFRNDDVRASTPPPATRRRSRNHSESPRQQNMLKDHVVLRIDNVPWDITPPSISAWLQQPVERSHVLLDRKGKTMSHAFVEVQCEEIAAAILRGETSSSSRVRGDMSSRVGAGRGRGSVLGKGRRARGVTVTRSSQEELMAALFPSWRGAFDGSHPSLAGLNNDRVISALEYGLMTDAEVSALLYLIRSPDAHFLKVPSLPFHSLISVLSKFPADVDSRVFWSVGLRDMLYDVTYSAVQVLLSRIVQEKEDLQDKDAPIESSAVLLEQVVKTATSCQAFTSQQISKISEALEVQVSSTSECNSLSSYNSDADIEDEDGEAERGYRTPSSITIASPSAANSNDERPASLPSEDGQLVAVQSDGQIDDLAREFGVEANLVQALAERLSSSSLR</sequence>
<dbReference type="Proteomes" id="UP001175211">
    <property type="component" value="Unassembled WGS sequence"/>
</dbReference>